<organism evidence="1 2">
    <name type="scientific">Svornostia abyssi</name>
    <dbReference type="NCBI Taxonomy" id="2898438"/>
    <lineage>
        <taxon>Bacteria</taxon>
        <taxon>Bacillati</taxon>
        <taxon>Actinomycetota</taxon>
        <taxon>Thermoleophilia</taxon>
        <taxon>Solirubrobacterales</taxon>
        <taxon>Baekduiaceae</taxon>
        <taxon>Svornostia</taxon>
    </lineage>
</organism>
<keyword evidence="2" id="KW-1185">Reference proteome</keyword>
<gene>
    <name evidence="1" type="ORF">LRS13_20390</name>
</gene>
<evidence type="ECO:0000313" key="1">
    <source>
        <dbReference type="EMBL" id="UUY03011.1"/>
    </source>
</evidence>
<dbReference type="EMBL" id="CP088295">
    <property type="protein sequence ID" value="UUY03011.1"/>
    <property type="molecule type" value="Genomic_DNA"/>
</dbReference>
<accession>A0ABY5PEF3</accession>
<name>A0ABY5PEF3_9ACTN</name>
<evidence type="ECO:0000313" key="2">
    <source>
        <dbReference type="Proteomes" id="UP001058860"/>
    </source>
</evidence>
<protein>
    <submittedName>
        <fullName evidence="1">Uncharacterized protein</fullName>
    </submittedName>
</protein>
<reference evidence="2" key="1">
    <citation type="submission" date="2021-11" db="EMBL/GenBank/DDBJ databases">
        <title>Cultivation dependent microbiological survey of springs from the worlds oldest radium mine currently devoted to the extraction of radon-saturated water.</title>
        <authorList>
            <person name="Kapinusova G."/>
            <person name="Smrhova T."/>
            <person name="Strejcek M."/>
            <person name="Suman J."/>
            <person name="Jani K."/>
            <person name="Pajer P."/>
            <person name="Uhlik O."/>
        </authorList>
    </citation>
    <scope>NUCLEOTIDE SEQUENCE [LARGE SCALE GENOMIC DNA]</scope>
    <source>
        <strain evidence="2">J379</strain>
    </source>
</reference>
<proteinExistence type="predicted"/>
<dbReference type="RefSeq" id="WP_353863527.1">
    <property type="nucleotide sequence ID" value="NZ_CP088295.1"/>
</dbReference>
<dbReference type="Proteomes" id="UP001058860">
    <property type="component" value="Chromosome"/>
</dbReference>
<sequence length="292" mass="33297">MGFQLGPKFLRRAPKGWLPARAFPVKHSAYEHNNNDPEGGETVIETSAGLTVTWRVECDGHEPYEFSEQRTAPTWLLQGITGGGKRWYSLRIRPQYGLMKDVGVPGVVNPQDPHELWVDWDRAYEEHEVAWAREARVQREKAKRSGTFDHVVDRVINPFAGSLRAEDEQRLDEALEEDRAARAAVEGTWASVLDAEHESESAELKRRMEELERIQKEGRRVPAMVVARAETDRMFAGVPVVVLTFEIVEDGRRRHVVFEHMYGPRHATRYTPGAQVDVWIDPLDPNAICPGR</sequence>